<sequence length="307" mass="35062">MLVVQNLTYAYTSSESFQLDVPEWECPEGRRVAIVGKSGSGKTTFLKCLAGLLQPDSGTIRWKDERVKGADERLVPGNDRIKLVHQDFGQDPHMKVVENLRKYILQHDDEARADRIQKWLNELAIEELGSRKTVQLSGGQLQRVALAQTLLAEPEVMLMDEPFSNLDPIHKQEFIPSLRRLFDRESTTLISVMHDPMDALQMAERVVVFSDGRILEEGTPEELLNAPKFLETVRLFGAVNVLPEAEYTALFGEQAVHPTIDGFRWFRPNEMKLDNLVKDYHLIRRIPMPGETWLELEVDETILVVSE</sequence>
<dbReference type="SMART" id="SM00382">
    <property type="entry name" value="AAA"/>
    <property type="match status" value="1"/>
</dbReference>
<reference evidence="4 5" key="1">
    <citation type="submission" date="2019-10" db="EMBL/GenBank/DDBJ databases">
        <title>Genome sequence of Phaeocystidibacter marisrubri JCM30614 (type strain).</title>
        <authorList>
            <person name="Bowman J.P."/>
        </authorList>
    </citation>
    <scope>NUCLEOTIDE SEQUENCE [LARGE SCALE GENOMIC DNA]</scope>
    <source>
        <strain evidence="4 5">JCM 30614</strain>
    </source>
</reference>
<evidence type="ECO:0000313" key="5">
    <source>
        <dbReference type="Proteomes" id="UP000484164"/>
    </source>
</evidence>
<name>A0A6L3ZIF2_9FLAO</name>
<dbReference type="InterPro" id="IPR003439">
    <property type="entry name" value="ABC_transporter-like_ATP-bd"/>
</dbReference>
<organism evidence="4 5">
    <name type="scientific">Phaeocystidibacter marisrubri</name>
    <dbReference type="NCBI Taxonomy" id="1577780"/>
    <lineage>
        <taxon>Bacteria</taxon>
        <taxon>Pseudomonadati</taxon>
        <taxon>Bacteroidota</taxon>
        <taxon>Flavobacteriia</taxon>
        <taxon>Flavobacteriales</taxon>
        <taxon>Phaeocystidibacteraceae</taxon>
        <taxon>Phaeocystidibacter</taxon>
    </lineage>
</organism>
<dbReference type="GO" id="GO:0005524">
    <property type="term" value="F:ATP binding"/>
    <property type="evidence" value="ECO:0007669"/>
    <property type="project" value="UniProtKB-KW"/>
</dbReference>
<comment type="caution">
    <text evidence="4">The sequence shown here is derived from an EMBL/GenBank/DDBJ whole genome shotgun (WGS) entry which is preliminary data.</text>
</comment>
<evidence type="ECO:0000256" key="2">
    <source>
        <dbReference type="ARBA" id="ARBA00022840"/>
    </source>
</evidence>
<evidence type="ECO:0000256" key="1">
    <source>
        <dbReference type="ARBA" id="ARBA00022741"/>
    </source>
</evidence>
<proteinExistence type="predicted"/>
<dbReference type="InterPro" id="IPR027417">
    <property type="entry name" value="P-loop_NTPase"/>
</dbReference>
<keyword evidence="1" id="KW-0547">Nucleotide-binding</keyword>
<dbReference type="InterPro" id="IPR003593">
    <property type="entry name" value="AAA+_ATPase"/>
</dbReference>
<dbReference type="SUPFAM" id="SSF52540">
    <property type="entry name" value="P-loop containing nucleoside triphosphate hydrolases"/>
    <property type="match status" value="1"/>
</dbReference>
<dbReference type="InterPro" id="IPR017871">
    <property type="entry name" value="ABC_transporter-like_CS"/>
</dbReference>
<dbReference type="Proteomes" id="UP000484164">
    <property type="component" value="Unassembled WGS sequence"/>
</dbReference>
<dbReference type="GO" id="GO:0016887">
    <property type="term" value="F:ATP hydrolysis activity"/>
    <property type="evidence" value="ECO:0007669"/>
    <property type="project" value="InterPro"/>
</dbReference>
<dbReference type="AlphaFoldDB" id="A0A6L3ZIF2"/>
<evidence type="ECO:0000259" key="3">
    <source>
        <dbReference type="PROSITE" id="PS50893"/>
    </source>
</evidence>
<dbReference type="PROSITE" id="PS00211">
    <property type="entry name" value="ABC_TRANSPORTER_1"/>
    <property type="match status" value="1"/>
</dbReference>
<protein>
    <submittedName>
        <fullName evidence="4">ABC transporter ATP-binding protein</fullName>
    </submittedName>
</protein>
<evidence type="ECO:0000313" key="4">
    <source>
        <dbReference type="EMBL" id="KAB2817379.1"/>
    </source>
</evidence>
<dbReference type="Pfam" id="PF00005">
    <property type="entry name" value="ABC_tran"/>
    <property type="match status" value="1"/>
</dbReference>
<keyword evidence="2 4" id="KW-0067">ATP-binding</keyword>
<dbReference type="RefSeq" id="WP_151691950.1">
    <property type="nucleotide sequence ID" value="NZ_BMGX01000002.1"/>
</dbReference>
<dbReference type="PANTHER" id="PTHR43514">
    <property type="entry name" value="ABC TRANSPORTER I FAMILY MEMBER 10"/>
    <property type="match status" value="1"/>
</dbReference>
<gene>
    <name evidence="4" type="ORF">F8C82_03005</name>
</gene>
<dbReference type="PANTHER" id="PTHR43514:SF4">
    <property type="entry name" value="ABC TRANSPORTER I FAMILY MEMBER 10"/>
    <property type="match status" value="1"/>
</dbReference>
<dbReference type="InterPro" id="IPR050334">
    <property type="entry name" value="Molybdenum_import_ModC"/>
</dbReference>
<accession>A0A6L3ZIF2</accession>
<feature type="domain" description="ABC transporter" evidence="3">
    <location>
        <begin position="2"/>
        <end position="236"/>
    </location>
</feature>
<dbReference type="Gene3D" id="3.40.50.300">
    <property type="entry name" value="P-loop containing nucleotide triphosphate hydrolases"/>
    <property type="match status" value="1"/>
</dbReference>
<dbReference type="PROSITE" id="PS50893">
    <property type="entry name" value="ABC_TRANSPORTER_2"/>
    <property type="match status" value="1"/>
</dbReference>
<dbReference type="EMBL" id="WBVQ01000001">
    <property type="protein sequence ID" value="KAB2817379.1"/>
    <property type="molecule type" value="Genomic_DNA"/>
</dbReference>
<keyword evidence="5" id="KW-1185">Reference proteome</keyword>
<dbReference type="OrthoDB" id="9802264at2"/>